<dbReference type="RefSeq" id="WP_317226875.1">
    <property type="nucleotide sequence ID" value="NZ_JAWJEJ010000001.1"/>
</dbReference>
<organism evidence="2 3">
    <name type="scientific">Sphingomonas agrestis</name>
    <dbReference type="NCBI Taxonomy" id="3080540"/>
    <lineage>
        <taxon>Bacteria</taxon>
        <taxon>Pseudomonadati</taxon>
        <taxon>Pseudomonadota</taxon>
        <taxon>Alphaproteobacteria</taxon>
        <taxon>Sphingomonadales</taxon>
        <taxon>Sphingomonadaceae</taxon>
        <taxon>Sphingomonas</taxon>
    </lineage>
</organism>
<accession>A0ABU3Y8M0</accession>
<proteinExistence type="predicted"/>
<keyword evidence="3" id="KW-1185">Reference proteome</keyword>
<gene>
    <name evidence="2" type="ORF">RZN05_12185</name>
</gene>
<feature type="transmembrane region" description="Helical" evidence="1">
    <location>
        <begin position="286"/>
        <end position="305"/>
    </location>
</feature>
<evidence type="ECO:0000313" key="3">
    <source>
        <dbReference type="Proteomes" id="UP001273531"/>
    </source>
</evidence>
<feature type="transmembrane region" description="Helical" evidence="1">
    <location>
        <begin position="163"/>
        <end position="191"/>
    </location>
</feature>
<name>A0ABU3Y8M0_9SPHN</name>
<evidence type="ECO:0000313" key="2">
    <source>
        <dbReference type="EMBL" id="MDV3457745.1"/>
    </source>
</evidence>
<protein>
    <recommendedName>
        <fullName evidence="4">Glycosyltransferase RgtA/B/C/D-like domain-containing protein</fullName>
    </recommendedName>
</protein>
<feature type="transmembrane region" description="Helical" evidence="1">
    <location>
        <begin position="203"/>
        <end position="227"/>
    </location>
</feature>
<feature type="transmembrane region" description="Helical" evidence="1">
    <location>
        <begin position="90"/>
        <end position="107"/>
    </location>
</feature>
<keyword evidence="1" id="KW-1133">Transmembrane helix</keyword>
<keyword evidence="1" id="KW-0472">Membrane</keyword>
<evidence type="ECO:0000256" key="1">
    <source>
        <dbReference type="SAM" id="Phobius"/>
    </source>
</evidence>
<dbReference type="Proteomes" id="UP001273531">
    <property type="component" value="Unassembled WGS sequence"/>
</dbReference>
<evidence type="ECO:0008006" key="4">
    <source>
        <dbReference type="Google" id="ProtNLM"/>
    </source>
</evidence>
<comment type="caution">
    <text evidence="2">The sequence shown here is derived from an EMBL/GenBank/DDBJ whole genome shotgun (WGS) entry which is preliminary data.</text>
</comment>
<feature type="transmembrane region" description="Helical" evidence="1">
    <location>
        <begin position="64"/>
        <end position="83"/>
    </location>
</feature>
<feature type="transmembrane region" description="Helical" evidence="1">
    <location>
        <begin position="127"/>
        <end position="151"/>
    </location>
</feature>
<reference evidence="2 3" key="1">
    <citation type="submission" date="2023-10" db="EMBL/GenBank/DDBJ databases">
        <title>Sphingomonas sp. HF-S4 16S ribosomal RNA gene Genome sequencing and assembly.</title>
        <authorList>
            <person name="Lee H."/>
        </authorList>
    </citation>
    <scope>NUCLEOTIDE SEQUENCE [LARGE SCALE GENOMIC DNA]</scope>
    <source>
        <strain evidence="2 3">HF-S4</strain>
    </source>
</reference>
<keyword evidence="1" id="KW-0812">Transmembrane</keyword>
<dbReference type="EMBL" id="JAWJEJ010000001">
    <property type="protein sequence ID" value="MDV3457745.1"/>
    <property type="molecule type" value="Genomic_DNA"/>
</dbReference>
<sequence length="516" mass="57150">MKPRTPWWETRWFAVAAVLLALVPLALPSVPPFTDLAGHVGRYRVMLGTDSDVLGQWYRYEWRFVGNLGVDLIVAGLGPLIGLEPAVKAAMMLIVALTVTGILWISREAHGRVQPWALLALPLAYNYPLHFGFVNHCLAMALALNGFALWLRLARQGRFRLRAALFVPLATLVWVAHVVGWGALCLMAYGAELARMREQGGKWPASVIRAGLACLPLALPLLFLVLWRSGEGESVTQRFFDFRFKAGWLAMIFRDRWPEFDMASAALLGILLYGGIRSTRTGHARMLTYAGLLLLLAFVLLPFMLFSSAFADMRLAPYIVLLALLALRTGETMPLREKTLLAMIGLAFFGARIAANTASLWDTGRVWEHHLAALDHVPRGARLVSFVGEPCGQGWSHRRTSHLPAFAIARRAAFSNDQWRLGGSTPLRIVAPGVPGYDADPSQMVVSAPCPIQPAFATIHDALAHLPRDRFDYVWLIDPPAFDPRLVAGMTPVWRNETDTLYRIDAHAIAGTRSRP</sequence>